<organism evidence="2 3">
    <name type="scientific">Hydrogenophaga atypica</name>
    <dbReference type="NCBI Taxonomy" id="249409"/>
    <lineage>
        <taxon>Bacteria</taxon>
        <taxon>Pseudomonadati</taxon>
        <taxon>Pseudomonadota</taxon>
        <taxon>Betaproteobacteria</taxon>
        <taxon>Burkholderiales</taxon>
        <taxon>Comamonadaceae</taxon>
        <taxon>Hydrogenophaga</taxon>
    </lineage>
</organism>
<evidence type="ECO:0000313" key="2">
    <source>
        <dbReference type="EMBL" id="MFC7411205.1"/>
    </source>
</evidence>
<accession>A0ABW2QP78</accession>
<protein>
    <submittedName>
        <fullName evidence="2">Uncharacterized protein</fullName>
    </submittedName>
</protein>
<gene>
    <name evidence="2" type="ORF">ACFQPB_20270</name>
</gene>
<keyword evidence="1" id="KW-0812">Transmembrane</keyword>
<keyword evidence="1" id="KW-0472">Membrane</keyword>
<sequence length="124" mass="13700">MVFDISVAVTWILFLALFPMAFFWLRRAWRILVRRDFSEVGLKHGVSPPNAAQFAPYEMAINLIAGTIAASVIVLVVLGQLDYETWSAIAGSTIWCKFFASFGLSRHAHAKAAREAKALQSGKA</sequence>
<dbReference type="Proteomes" id="UP001596501">
    <property type="component" value="Unassembled WGS sequence"/>
</dbReference>
<evidence type="ECO:0000256" key="1">
    <source>
        <dbReference type="SAM" id="Phobius"/>
    </source>
</evidence>
<reference evidence="3" key="1">
    <citation type="journal article" date="2019" name="Int. J. Syst. Evol. Microbiol.">
        <title>The Global Catalogue of Microorganisms (GCM) 10K type strain sequencing project: providing services to taxonomists for standard genome sequencing and annotation.</title>
        <authorList>
            <consortium name="The Broad Institute Genomics Platform"/>
            <consortium name="The Broad Institute Genome Sequencing Center for Infectious Disease"/>
            <person name="Wu L."/>
            <person name="Ma J."/>
        </authorList>
    </citation>
    <scope>NUCLEOTIDE SEQUENCE [LARGE SCALE GENOMIC DNA]</scope>
    <source>
        <strain evidence="3">CGMCC 1.12371</strain>
    </source>
</reference>
<feature type="transmembrane region" description="Helical" evidence="1">
    <location>
        <begin position="60"/>
        <end position="79"/>
    </location>
</feature>
<feature type="transmembrane region" description="Helical" evidence="1">
    <location>
        <begin position="6"/>
        <end position="25"/>
    </location>
</feature>
<dbReference type="EMBL" id="JBHTCA010000026">
    <property type="protein sequence ID" value="MFC7411205.1"/>
    <property type="molecule type" value="Genomic_DNA"/>
</dbReference>
<evidence type="ECO:0000313" key="3">
    <source>
        <dbReference type="Proteomes" id="UP001596501"/>
    </source>
</evidence>
<name>A0ABW2QP78_9BURK</name>
<comment type="caution">
    <text evidence="2">The sequence shown here is derived from an EMBL/GenBank/DDBJ whole genome shotgun (WGS) entry which is preliminary data.</text>
</comment>
<dbReference type="RefSeq" id="WP_382227255.1">
    <property type="nucleotide sequence ID" value="NZ_JBHTCA010000026.1"/>
</dbReference>
<keyword evidence="3" id="KW-1185">Reference proteome</keyword>
<keyword evidence="1" id="KW-1133">Transmembrane helix</keyword>
<proteinExistence type="predicted"/>
<feature type="transmembrane region" description="Helical" evidence="1">
    <location>
        <begin position="85"/>
        <end position="104"/>
    </location>
</feature>